<dbReference type="GO" id="GO:0000981">
    <property type="term" value="F:DNA-binding transcription factor activity, RNA polymerase II-specific"/>
    <property type="evidence" value="ECO:0007669"/>
    <property type="project" value="InterPro"/>
</dbReference>
<dbReference type="SUPFAM" id="SSF46689">
    <property type="entry name" value="Homeodomain-like"/>
    <property type="match status" value="1"/>
</dbReference>
<dbReference type="AlphaFoldDB" id="A0A158QIN3"/>
<dbReference type="Pfam" id="PF00046">
    <property type="entry name" value="Homeodomain"/>
    <property type="match status" value="1"/>
</dbReference>
<evidence type="ECO:0000256" key="9">
    <source>
        <dbReference type="SAM" id="MobiDB-lite"/>
    </source>
</evidence>
<evidence type="ECO:0000259" key="10">
    <source>
        <dbReference type="PROSITE" id="PS50071"/>
    </source>
</evidence>
<feature type="domain" description="Homeobox" evidence="10">
    <location>
        <begin position="154"/>
        <end position="214"/>
    </location>
</feature>
<comment type="similarity">
    <text evidence="2">Belongs to the SIX/Sine oculis homeobox family.</text>
</comment>
<dbReference type="PROSITE" id="PS00027">
    <property type="entry name" value="HOMEOBOX_1"/>
    <property type="match status" value="1"/>
</dbReference>
<dbReference type="GO" id="GO:0005667">
    <property type="term" value="C:transcription regulator complex"/>
    <property type="evidence" value="ECO:0007669"/>
    <property type="project" value="TreeGrafter"/>
</dbReference>
<feature type="region of interest" description="Disordered" evidence="9">
    <location>
        <begin position="211"/>
        <end position="269"/>
    </location>
</feature>
<dbReference type="GO" id="GO:0000978">
    <property type="term" value="F:RNA polymerase II cis-regulatory region sequence-specific DNA binding"/>
    <property type="evidence" value="ECO:0007669"/>
    <property type="project" value="TreeGrafter"/>
</dbReference>
<dbReference type="Proteomes" id="UP000278807">
    <property type="component" value="Unassembled WGS sequence"/>
</dbReference>
<dbReference type="InterPro" id="IPR017970">
    <property type="entry name" value="Homeobox_CS"/>
</dbReference>
<dbReference type="CDD" id="cd00086">
    <property type="entry name" value="homeodomain"/>
    <property type="match status" value="1"/>
</dbReference>
<feature type="region of interest" description="Disordered" evidence="9">
    <location>
        <begin position="332"/>
        <end position="357"/>
    </location>
</feature>
<sequence>MLAHTYKKPTEAFGPHWHLLPIMSSTDNFSASNISTQLQSPDQLLYLCEVVQKSEDYSRLHQLLAYCRDAAPPNVQQSDTVVKCLAVLALLEGRYQDVFAILQTRYFAPRHHARLQEIWLRGHYEEAEQARGCSLSAVGRHRLRKKHPLPPTIWDGEETSYYFKEKSRKLLRQQYAENPYPSQWEKKELARRTGLTAVQVSNWFKNRRQRDRTGECLSPASTNNSASSSWKSTTPKPKTEEAPKFELNSARSQSCFPPPTTSFQNVDPSNSHTTWSDLNDYPMPFANLTDEYSSYRSTSLAYSSSTSQQMIYQPAGDFIPFTAPNPLPPPLPQHSQSIPWKSTVSPTSQTTTSSFDSFPETCQGDEFNCSPPNVYNPQPIINQSVPLTQHHHHHHHHQQQQDHQINQQHFPQVVLHWTE</sequence>
<dbReference type="InterPro" id="IPR031701">
    <property type="entry name" value="SIX1_SD"/>
</dbReference>
<evidence type="ECO:0000256" key="4">
    <source>
        <dbReference type="ARBA" id="ARBA00023125"/>
    </source>
</evidence>
<feature type="compositionally biased region" description="Polar residues" evidence="9">
    <location>
        <begin position="249"/>
        <end position="269"/>
    </location>
</feature>
<protein>
    <submittedName>
        <fullName evidence="13">Homeobox domain-containing protein</fullName>
    </submittedName>
</protein>
<feature type="compositionally biased region" description="Low complexity" evidence="9">
    <location>
        <begin position="342"/>
        <end position="354"/>
    </location>
</feature>
<dbReference type="PANTHER" id="PTHR10390">
    <property type="entry name" value="HOMEOBOX PROTEIN SIX"/>
    <property type="match status" value="1"/>
</dbReference>
<feature type="DNA-binding region" description="Homeobox" evidence="7">
    <location>
        <begin position="156"/>
        <end position="215"/>
    </location>
</feature>
<keyword evidence="5 7" id="KW-0371">Homeobox</keyword>
<dbReference type="OrthoDB" id="3501850at2759"/>
<dbReference type="Pfam" id="PF16878">
    <property type="entry name" value="SIX1_SD"/>
    <property type="match status" value="1"/>
</dbReference>
<proteinExistence type="inferred from homology"/>
<dbReference type="STRING" id="102285.A0A158QIN3"/>
<organism evidence="13">
    <name type="scientific">Rodentolepis nana</name>
    <name type="common">Dwarf tapeworm</name>
    <name type="synonym">Hymenolepis nana</name>
    <dbReference type="NCBI Taxonomy" id="102285"/>
    <lineage>
        <taxon>Eukaryota</taxon>
        <taxon>Metazoa</taxon>
        <taxon>Spiralia</taxon>
        <taxon>Lophotrochozoa</taxon>
        <taxon>Platyhelminthes</taxon>
        <taxon>Cestoda</taxon>
        <taxon>Eucestoda</taxon>
        <taxon>Cyclophyllidea</taxon>
        <taxon>Hymenolepididae</taxon>
        <taxon>Rodentolepis</taxon>
    </lineage>
</organism>
<dbReference type="PROSITE" id="PS50071">
    <property type="entry name" value="HOMEOBOX_2"/>
    <property type="match status" value="1"/>
</dbReference>
<gene>
    <name evidence="11" type="ORF">HNAJ_LOCUS9693</name>
</gene>
<dbReference type="Gene3D" id="1.10.10.60">
    <property type="entry name" value="Homeodomain-like"/>
    <property type="match status" value="1"/>
</dbReference>
<evidence type="ECO:0000313" key="12">
    <source>
        <dbReference type="Proteomes" id="UP000278807"/>
    </source>
</evidence>
<dbReference type="WBParaSite" id="HNAJ_0000969801-mRNA-1">
    <property type="protein sequence ID" value="HNAJ_0000969801-mRNA-1"/>
    <property type="gene ID" value="HNAJ_0000969801"/>
</dbReference>
<evidence type="ECO:0000256" key="3">
    <source>
        <dbReference type="ARBA" id="ARBA00022473"/>
    </source>
</evidence>
<evidence type="ECO:0000256" key="7">
    <source>
        <dbReference type="PROSITE-ProRule" id="PRU00108"/>
    </source>
</evidence>
<keyword evidence="3" id="KW-0217">Developmental protein</keyword>
<feature type="compositionally biased region" description="Low complexity" evidence="9">
    <location>
        <begin position="218"/>
        <end position="236"/>
    </location>
</feature>
<dbReference type="GO" id="GO:0005634">
    <property type="term" value="C:nucleus"/>
    <property type="evidence" value="ECO:0007669"/>
    <property type="project" value="UniProtKB-SubCell"/>
</dbReference>
<dbReference type="InterPro" id="IPR001356">
    <property type="entry name" value="HD"/>
</dbReference>
<accession>A0A158QIN3</accession>
<keyword evidence="6 7" id="KW-0539">Nucleus</keyword>
<reference evidence="11 12" key="2">
    <citation type="submission" date="2018-11" db="EMBL/GenBank/DDBJ databases">
        <authorList>
            <consortium name="Pathogen Informatics"/>
        </authorList>
    </citation>
    <scope>NUCLEOTIDE SEQUENCE [LARGE SCALE GENOMIC DNA]</scope>
</reference>
<comment type="subcellular location">
    <subcellularLocation>
        <location evidence="1 7 8">Nucleus</location>
    </subcellularLocation>
</comment>
<reference evidence="13" key="1">
    <citation type="submission" date="2016-04" db="UniProtKB">
        <authorList>
            <consortium name="WormBaseParasite"/>
        </authorList>
    </citation>
    <scope>IDENTIFICATION</scope>
</reference>
<evidence type="ECO:0000256" key="8">
    <source>
        <dbReference type="RuleBase" id="RU000682"/>
    </source>
</evidence>
<evidence type="ECO:0000256" key="6">
    <source>
        <dbReference type="ARBA" id="ARBA00023242"/>
    </source>
</evidence>
<dbReference type="FunFam" id="1.10.10.60:FF:000046">
    <property type="entry name" value="SIX homeobox 3"/>
    <property type="match status" value="1"/>
</dbReference>
<name>A0A158QIN3_RODNA</name>
<keyword evidence="4 7" id="KW-0238">DNA-binding</keyword>
<dbReference type="SMART" id="SM00389">
    <property type="entry name" value="HOX"/>
    <property type="match status" value="1"/>
</dbReference>
<dbReference type="InterPro" id="IPR009057">
    <property type="entry name" value="Homeodomain-like_sf"/>
</dbReference>
<keyword evidence="12" id="KW-1185">Reference proteome</keyword>
<evidence type="ECO:0000256" key="5">
    <source>
        <dbReference type="ARBA" id="ARBA00023155"/>
    </source>
</evidence>
<evidence type="ECO:0000256" key="2">
    <source>
        <dbReference type="ARBA" id="ARBA00008161"/>
    </source>
</evidence>
<dbReference type="EMBL" id="UZAE01012712">
    <property type="protein sequence ID" value="VDO06324.1"/>
    <property type="molecule type" value="Genomic_DNA"/>
</dbReference>
<evidence type="ECO:0000313" key="11">
    <source>
        <dbReference type="EMBL" id="VDO06324.1"/>
    </source>
</evidence>
<dbReference type="PANTHER" id="PTHR10390:SF61">
    <property type="entry name" value="HOMEOBOX PROTEIN SIX2"/>
    <property type="match status" value="1"/>
</dbReference>
<evidence type="ECO:0000313" key="13">
    <source>
        <dbReference type="WBParaSite" id="HNAJ_0000969801-mRNA-1"/>
    </source>
</evidence>
<evidence type="ECO:0000256" key="1">
    <source>
        <dbReference type="ARBA" id="ARBA00004123"/>
    </source>
</evidence>